<name>A0ABP9Y4U0_9FUNG</name>
<dbReference type="EMBL" id="BAABUJ010000021">
    <property type="protein sequence ID" value="GAA5801989.1"/>
    <property type="molecule type" value="Genomic_DNA"/>
</dbReference>
<dbReference type="NCBIfam" id="NF041646">
    <property type="entry name" value="VC0807_fam"/>
    <property type="match status" value="1"/>
</dbReference>
<sequence>MVWPFNKENKVDQESQGGSSSELLQNRQNTENKEEEEDDDDEYQNKFKYAPKRQDEEVAMDLGTLLDIFSFGFLRGRPILNFFIAILWSIGLPILLYNILKPLIGQVLAMIVASAPPLGIVIVRMLKDRTFDPLGCVAGTSFLISGIVSIAEPEEKTAAICESIVPLVVGLLCVLSALPIKIGSFELKPLVFQMANQIMPRNECEDLQKQDDLRLTKTQPPSPQKRLDYLYHNMSKFRHDMRFMTISWGVILIISFIVKVIIVMTSTDVGNYQLMGVIILGLASVSIIVFTWFYTNIIKGHVFTQIAFWREEEENKKMDKDVEIAENVSWGINGLNNSFSTVLG</sequence>
<feature type="transmembrane region" description="Helical" evidence="2">
    <location>
        <begin position="157"/>
        <end position="178"/>
    </location>
</feature>
<keyword evidence="2" id="KW-0472">Membrane</keyword>
<evidence type="ECO:0000256" key="2">
    <source>
        <dbReference type="SAM" id="Phobius"/>
    </source>
</evidence>
<keyword evidence="4" id="KW-1185">Reference proteome</keyword>
<evidence type="ECO:0000313" key="3">
    <source>
        <dbReference type="EMBL" id="GAA5801989.1"/>
    </source>
</evidence>
<evidence type="ECO:0000256" key="1">
    <source>
        <dbReference type="SAM" id="MobiDB-lite"/>
    </source>
</evidence>
<proteinExistence type="predicted"/>
<feature type="compositionally biased region" description="Polar residues" evidence="1">
    <location>
        <begin position="14"/>
        <end position="29"/>
    </location>
</feature>
<feature type="transmembrane region" description="Helical" evidence="2">
    <location>
        <begin position="103"/>
        <end position="123"/>
    </location>
</feature>
<feature type="transmembrane region" description="Helical" evidence="2">
    <location>
        <begin position="274"/>
        <end position="294"/>
    </location>
</feature>
<keyword evidence="2" id="KW-1133">Transmembrane helix</keyword>
<dbReference type="Proteomes" id="UP001476247">
    <property type="component" value="Unassembled WGS sequence"/>
</dbReference>
<feature type="transmembrane region" description="Helical" evidence="2">
    <location>
        <begin position="243"/>
        <end position="262"/>
    </location>
</feature>
<evidence type="ECO:0000313" key="4">
    <source>
        <dbReference type="Proteomes" id="UP001476247"/>
    </source>
</evidence>
<comment type="caution">
    <text evidence="3">The sequence shown here is derived from an EMBL/GenBank/DDBJ whole genome shotgun (WGS) entry which is preliminary data.</text>
</comment>
<feature type="transmembrane region" description="Helical" evidence="2">
    <location>
        <begin position="79"/>
        <end position="97"/>
    </location>
</feature>
<reference evidence="3 4" key="1">
    <citation type="submission" date="2024-04" db="EMBL/GenBank/DDBJ databases">
        <title>genome sequences of Mucor flavus KT1a and Helicostylum pulchrum KT1b strains isolation_sourced from the surface of a dry-aged beef.</title>
        <authorList>
            <person name="Toyotome T."/>
            <person name="Hosono M."/>
            <person name="Torimaru M."/>
            <person name="Fukuda K."/>
            <person name="Mikami N."/>
        </authorList>
    </citation>
    <scope>NUCLEOTIDE SEQUENCE [LARGE SCALE GENOMIC DNA]</scope>
    <source>
        <strain evidence="3 4">KT1b</strain>
    </source>
</reference>
<feature type="region of interest" description="Disordered" evidence="1">
    <location>
        <begin position="1"/>
        <end position="43"/>
    </location>
</feature>
<keyword evidence="2" id="KW-0812">Transmembrane</keyword>
<feature type="transmembrane region" description="Helical" evidence="2">
    <location>
        <begin position="130"/>
        <end position="151"/>
    </location>
</feature>
<accession>A0ABP9Y4U0</accession>
<protein>
    <submittedName>
        <fullName evidence="3">Uncharacterized protein</fullName>
    </submittedName>
</protein>
<organism evidence="3 4">
    <name type="scientific">Helicostylum pulchrum</name>
    <dbReference type="NCBI Taxonomy" id="562976"/>
    <lineage>
        <taxon>Eukaryota</taxon>
        <taxon>Fungi</taxon>
        <taxon>Fungi incertae sedis</taxon>
        <taxon>Mucoromycota</taxon>
        <taxon>Mucoromycotina</taxon>
        <taxon>Mucoromycetes</taxon>
        <taxon>Mucorales</taxon>
        <taxon>Mucorineae</taxon>
        <taxon>Mucoraceae</taxon>
        <taxon>Helicostylum</taxon>
    </lineage>
</organism>
<feature type="compositionally biased region" description="Acidic residues" evidence="1">
    <location>
        <begin position="33"/>
        <end position="42"/>
    </location>
</feature>
<gene>
    <name evidence="3" type="ORF">HPULCUR_007449</name>
</gene>